<dbReference type="PANTHER" id="PTHR30055:SF220">
    <property type="entry name" value="TETR-FAMILY REGULATORY PROTEIN"/>
    <property type="match status" value="1"/>
</dbReference>
<feature type="domain" description="HTH tetR-type" evidence="5">
    <location>
        <begin position="19"/>
        <end position="79"/>
    </location>
</feature>
<evidence type="ECO:0000256" key="4">
    <source>
        <dbReference type="PROSITE-ProRule" id="PRU00335"/>
    </source>
</evidence>
<proteinExistence type="predicted"/>
<gene>
    <name evidence="6" type="ORF">F0U60_30275</name>
</gene>
<dbReference type="InterPro" id="IPR025996">
    <property type="entry name" value="MT1864/Rv1816-like_C"/>
</dbReference>
<evidence type="ECO:0000256" key="1">
    <source>
        <dbReference type="ARBA" id="ARBA00023015"/>
    </source>
</evidence>
<dbReference type="Pfam" id="PF13305">
    <property type="entry name" value="TetR_C_33"/>
    <property type="match status" value="1"/>
</dbReference>
<dbReference type="InterPro" id="IPR050109">
    <property type="entry name" value="HTH-type_TetR-like_transc_reg"/>
</dbReference>
<keyword evidence="1" id="KW-0805">Transcription regulation</keyword>
<dbReference type="Pfam" id="PF00440">
    <property type="entry name" value="TetR_N"/>
    <property type="match status" value="1"/>
</dbReference>
<keyword evidence="2 4" id="KW-0238">DNA-binding</keyword>
<reference evidence="6 7" key="1">
    <citation type="submission" date="2019-08" db="EMBL/GenBank/DDBJ databases">
        <title>Archangium and Cystobacter genomes.</title>
        <authorList>
            <person name="Chen I.-C.K."/>
            <person name="Wielgoss S."/>
        </authorList>
    </citation>
    <scope>NUCLEOTIDE SEQUENCE [LARGE SCALE GENOMIC DNA]</scope>
    <source>
        <strain evidence="6 7">Cbm 6</strain>
    </source>
</reference>
<evidence type="ECO:0000256" key="3">
    <source>
        <dbReference type="ARBA" id="ARBA00023163"/>
    </source>
</evidence>
<protein>
    <submittedName>
        <fullName evidence="6">TetR/AcrR family transcriptional regulator</fullName>
    </submittedName>
</protein>
<dbReference type="RefSeq" id="WP_395804862.1">
    <property type="nucleotide sequence ID" value="NZ_CP043494.1"/>
</dbReference>
<organism evidence="6 7">
    <name type="scientific">Archangium minus</name>
    <dbReference type="NCBI Taxonomy" id="83450"/>
    <lineage>
        <taxon>Bacteria</taxon>
        <taxon>Pseudomonadati</taxon>
        <taxon>Myxococcota</taxon>
        <taxon>Myxococcia</taxon>
        <taxon>Myxococcales</taxon>
        <taxon>Cystobacterineae</taxon>
        <taxon>Archangiaceae</taxon>
        <taxon>Archangium</taxon>
    </lineage>
</organism>
<name>A0ABY9WXS0_9BACT</name>
<dbReference type="SUPFAM" id="SSF46689">
    <property type="entry name" value="Homeodomain-like"/>
    <property type="match status" value="1"/>
</dbReference>
<dbReference type="EMBL" id="CP043494">
    <property type="protein sequence ID" value="WNG47951.1"/>
    <property type="molecule type" value="Genomic_DNA"/>
</dbReference>
<dbReference type="InterPro" id="IPR001647">
    <property type="entry name" value="HTH_TetR"/>
</dbReference>
<dbReference type="InterPro" id="IPR009057">
    <property type="entry name" value="Homeodomain-like_sf"/>
</dbReference>
<keyword evidence="7" id="KW-1185">Reference proteome</keyword>
<keyword evidence="3" id="KW-0804">Transcription</keyword>
<dbReference type="Proteomes" id="UP001611383">
    <property type="component" value="Chromosome"/>
</dbReference>
<dbReference type="PANTHER" id="PTHR30055">
    <property type="entry name" value="HTH-TYPE TRANSCRIPTIONAL REGULATOR RUTR"/>
    <property type="match status" value="1"/>
</dbReference>
<dbReference type="Gene3D" id="1.10.357.10">
    <property type="entry name" value="Tetracycline Repressor, domain 2"/>
    <property type="match status" value="1"/>
</dbReference>
<evidence type="ECO:0000256" key="2">
    <source>
        <dbReference type="ARBA" id="ARBA00023125"/>
    </source>
</evidence>
<evidence type="ECO:0000259" key="5">
    <source>
        <dbReference type="PROSITE" id="PS50977"/>
    </source>
</evidence>
<feature type="DNA-binding region" description="H-T-H motif" evidence="4">
    <location>
        <begin position="42"/>
        <end position="61"/>
    </location>
</feature>
<accession>A0ABY9WXS0</accession>
<dbReference type="InterPro" id="IPR036271">
    <property type="entry name" value="Tet_transcr_reg_TetR-rel_C_sf"/>
</dbReference>
<dbReference type="SUPFAM" id="SSF48498">
    <property type="entry name" value="Tetracyclin repressor-like, C-terminal domain"/>
    <property type="match status" value="1"/>
</dbReference>
<dbReference type="PRINTS" id="PR00455">
    <property type="entry name" value="HTHTETR"/>
</dbReference>
<evidence type="ECO:0000313" key="7">
    <source>
        <dbReference type="Proteomes" id="UP001611383"/>
    </source>
</evidence>
<dbReference type="PROSITE" id="PS50977">
    <property type="entry name" value="HTH_TETR_2"/>
    <property type="match status" value="1"/>
</dbReference>
<sequence>MATRGTRKKTADKPHYHHGDLRRALLDASLALISEEGFGALSLREVARRAGVTHAAPYRHFADKEALLVAVAEEGFRVMTARMKERMARETTPEGRLRACGVAYVLFAMEHPSHFRVMFGPHFTQPPQLGPPGGDTDAFGLLVDSINEGLRAGVFREGEPQVLALACWSMVHGLGSLLVDRKLEFAGVTTVAQAEALAEAHTRVLLQGLVRATSD</sequence>
<evidence type="ECO:0000313" key="6">
    <source>
        <dbReference type="EMBL" id="WNG47951.1"/>
    </source>
</evidence>